<dbReference type="Gene3D" id="3.90.1720.10">
    <property type="entry name" value="endopeptidase domain like (from Nostoc punctiforme)"/>
    <property type="match status" value="1"/>
</dbReference>
<keyword evidence="3" id="KW-1185">Reference proteome</keyword>
<dbReference type="NCBIfam" id="NF007458">
    <property type="entry name" value="PRK10030.1"/>
    <property type="match status" value="1"/>
</dbReference>
<proteinExistence type="predicted"/>
<gene>
    <name evidence="2" type="ORF">SAMN03080601_03604</name>
</gene>
<dbReference type="InterPro" id="IPR024453">
    <property type="entry name" value="Peptidase_C92"/>
</dbReference>
<sequence>RLIVTLLPRLIFCDGGQGRSPQKSHWSYTGTLPCIITDRHPMNKQTTKRIFILVISGLLIYAGYWIYEMYQFANGVKEDTPRFIENLLKNEIQNGDIIFQISTSEQSKAIQIATGSKYSHMGIIYKLENDFFVYEAVQPVKLSPLNEWINRGENAHYVVKRIKNSENLLTPETLTKMKEIGEKYAGKDYDLYFEWSDSRIYCSELVWKIYKEAVGLEIGELEKLGDFNLTDKAVKQKLMERYGDNIPKEELVISPASMFKSDQLITVFEN</sequence>
<reference evidence="2 3" key="1">
    <citation type="submission" date="2017-02" db="EMBL/GenBank/DDBJ databases">
        <authorList>
            <person name="Peterson S.W."/>
        </authorList>
    </citation>
    <scope>NUCLEOTIDE SEQUENCE [LARGE SCALE GENOMIC DNA]</scope>
    <source>
        <strain evidence="2 3">DSM 24412</strain>
    </source>
</reference>
<dbReference type="InterPro" id="IPR038765">
    <property type="entry name" value="Papain-like_cys_pep_sf"/>
</dbReference>
<keyword evidence="1" id="KW-1133">Transmembrane helix</keyword>
<feature type="non-terminal residue" evidence="2">
    <location>
        <position position="1"/>
    </location>
</feature>
<evidence type="ECO:0000313" key="2">
    <source>
        <dbReference type="EMBL" id="SKC24304.1"/>
    </source>
</evidence>
<organism evidence="2 3">
    <name type="scientific">Alkalitalea saponilacus</name>
    <dbReference type="NCBI Taxonomy" id="889453"/>
    <lineage>
        <taxon>Bacteria</taxon>
        <taxon>Pseudomonadati</taxon>
        <taxon>Bacteroidota</taxon>
        <taxon>Bacteroidia</taxon>
        <taxon>Marinilabiliales</taxon>
        <taxon>Marinilabiliaceae</taxon>
        <taxon>Alkalitalea</taxon>
    </lineage>
</organism>
<evidence type="ECO:0000256" key="1">
    <source>
        <dbReference type="SAM" id="Phobius"/>
    </source>
</evidence>
<dbReference type="AlphaFoldDB" id="A0A1T5HUE8"/>
<evidence type="ECO:0000313" key="3">
    <source>
        <dbReference type="Proteomes" id="UP000191055"/>
    </source>
</evidence>
<dbReference type="EMBL" id="FUYV01000079">
    <property type="protein sequence ID" value="SKC24304.1"/>
    <property type="molecule type" value="Genomic_DNA"/>
</dbReference>
<dbReference type="Pfam" id="PF05708">
    <property type="entry name" value="Peptidase_C92"/>
    <property type="match status" value="1"/>
</dbReference>
<protein>
    <submittedName>
        <fullName evidence="2">Permuted papain-like amidase enzyme, YaeF/YiiX, C92 family</fullName>
    </submittedName>
</protein>
<feature type="transmembrane region" description="Helical" evidence="1">
    <location>
        <begin position="50"/>
        <end position="67"/>
    </location>
</feature>
<dbReference type="RefSeq" id="WP_234995099.1">
    <property type="nucleotide sequence ID" value="NZ_FUYV01000079.1"/>
</dbReference>
<dbReference type="Proteomes" id="UP000191055">
    <property type="component" value="Unassembled WGS sequence"/>
</dbReference>
<keyword evidence="1" id="KW-0472">Membrane</keyword>
<keyword evidence="1" id="KW-0812">Transmembrane</keyword>
<dbReference type="SUPFAM" id="SSF54001">
    <property type="entry name" value="Cysteine proteinases"/>
    <property type="match status" value="1"/>
</dbReference>
<name>A0A1T5HUE8_9BACT</name>
<accession>A0A1T5HUE8</accession>